<keyword evidence="1" id="KW-0808">Transferase</keyword>
<accession>A0A540X916</accession>
<dbReference type="GO" id="GO:0016740">
    <property type="term" value="F:transferase activity"/>
    <property type="evidence" value="ECO:0007669"/>
    <property type="project" value="UniProtKB-KW"/>
</dbReference>
<sequence length="279" mass="32192">MGHPMLVAVLQLRNEAYYLRGCLDHLRDHVDAFVALDDGSTDETRAILAAEPKMADVLTNPPRPDEVGWDEPGNRSRLLRRAKELGARWVLCGDADERFEQGFLARLPEYLLKAEKQNRPLVAMRYRELWDGVAQYRADGLWGRKTRCCAFPLPDAMTFGGRRHTKFHGVWYPEQLLGARHLMLDHGLYHLRMVKPEDRIARRDRYVRLDPESRFQRVGYDYLTETRGVKLKPIPPGREYAFHTLPEDLRQQVPAAYLDGRPAPSASGLTGWLRRLFSS</sequence>
<keyword evidence="2" id="KW-1185">Reference proteome</keyword>
<reference evidence="1 2" key="1">
    <citation type="submission" date="2019-06" db="EMBL/GenBank/DDBJ databases">
        <authorList>
            <person name="Livingstone P."/>
            <person name="Whitworth D."/>
        </authorList>
    </citation>
    <scope>NUCLEOTIDE SEQUENCE [LARGE SCALE GENOMIC DNA]</scope>
    <source>
        <strain evidence="1 2">AM401</strain>
    </source>
</reference>
<name>A0A540X916_9BACT</name>
<evidence type="ECO:0000313" key="1">
    <source>
        <dbReference type="EMBL" id="TQF17722.1"/>
    </source>
</evidence>
<comment type="caution">
    <text evidence="1">The sequence shown here is derived from an EMBL/GenBank/DDBJ whole genome shotgun (WGS) entry which is preliminary data.</text>
</comment>
<organism evidence="1 2">
    <name type="scientific">Myxococcus llanfairpwllgwyngyllgogerychwyrndrobwllllantysiliogogogochensis</name>
    <dbReference type="NCBI Taxonomy" id="2590453"/>
    <lineage>
        <taxon>Bacteria</taxon>
        <taxon>Pseudomonadati</taxon>
        <taxon>Myxococcota</taxon>
        <taxon>Myxococcia</taxon>
        <taxon>Myxococcales</taxon>
        <taxon>Cystobacterineae</taxon>
        <taxon>Myxococcaceae</taxon>
        <taxon>Myxococcus</taxon>
    </lineage>
</organism>
<dbReference type="Pfam" id="PF13704">
    <property type="entry name" value="Glyco_tranf_2_4"/>
    <property type="match status" value="1"/>
</dbReference>
<dbReference type="OrthoDB" id="9815923at2"/>
<dbReference type="InterPro" id="IPR029044">
    <property type="entry name" value="Nucleotide-diphossugar_trans"/>
</dbReference>
<dbReference type="AlphaFoldDB" id="A0A540X916"/>
<gene>
    <name evidence="1" type="ORF">FJV41_01775</name>
</gene>
<proteinExistence type="predicted"/>
<dbReference type="SUPFAM" id="SSF53448">
    <property type="entry name" value="Nucleotide-diphospho-sugar transferases"/>
    <property type="match status" value="1"/>
</dbReference>
<protein>
    <submittedName>
        <fullName evidence="1">Glycosyltransferase</fullName>
    </submittedName>
</protein>
<dbReference type="Proteomes" id="UP000315369">
    <property type="component" value="Unassembled WGS sequence"/>
</dbReference>
<dbReference type="EMBL" id="VIFM01000004">
    <property type="protein sequence ID" value="TQF17722.1"/>
    <property type="molecule type" value="Genomic_DNA"/>
</dbReference>
<dbReference type="Gene3D" id="3.90.550.10">
    <property type="entry name" value="Spore Coat Polysaccharide Biosynthesis Protein SpsA, Chain A"/>
    <property type="match status" value="1"/>
</dbReference>
<evidence type="ECO:0000313" key="2">
    <source>
        <dbReference type="Proteomes" id="UP000315369"/>
    </source>
</evidence>